<feature type="chain" id="PRO_5045411181" description="T9SS type A sorting domain-containing protein" evidence="1">
    <location>
        <begin position="20"/>
        <end position="554"/>
    </location>
</feature>
<organism evidence="2 3">
    <name type="scientific">Hymenobacter endophyticus</name>
    <dbReference type="NCBI Taxonomy" id="3076335"/>
    <lineage>
        <taxon>Bacteria</taxon>
        <taxon>Pseudomonadati</taxon>
        <taxon>Bacteroidota</taxon>
        <taxon>Cytophagia</taxon>
        <taxon>Cytophagales</taxon>
        <taxon>Hymenobacteraceae</taxon>
        <taxon>Hymenobacter</taxon>
    </lineage>
</organism>
<dbReference type="PANTHER" id="PTHR35580:SF1">
    <property type="entry name" value="PHYTASE-LIKE DOMAIN-CONTAINING PROTEIN"/>
    <property type="match status" value="1"/>
</dbReference>
<dbReference type="Proteomes" id="UP001250698">
    <property type="component" value="Unassembled WGS sequence"/>
</dbReference>
<feature type="signal peptide" evidence="1">
    <location>
        <begin position="1"/>
        <end position="19"/>
    </location>
</feature>
<evidence type="ECO:0000313" key="3">
    <source>
        <dbReference type="Proteomes" id="UP001250698"/>
    </source>
</evidence>
<keyword evidence="1" id="KW-0732">Signal</keyword>
<accession>A0ABU3TE44</accession>
<evidence type="ECO:0000313" key="2">
    <source>
        <dbReference type="EMBL" id="MDU0369540.1"/>
    </source>
</evidence>
<reference evidence="2 3" key="1">
    <citation type="submission" date="2023-10" db="EMBL/GenBank/DDBJ databases">
        <title>Hymenobacter endophyticus sp. nov., an isolate from the leaf tissues of wheat.</title>
        <authorList>
            <person name="Dai Y."/>
        </authorList>
    </citation>
    <scope>NUCLEOTIDE SEQUENCE [LARGE SCALE GENOMIC DNA]</scope>
    <source>
        <strain evidence="2 3">ZK17L-C2</strain>
    </source>
</reference>
<evidence type="ECO:0008006" key="4">
    <source>
        <dbReference type="Google" id="ProtNLM"/>
    </source>
</evidence>
<gene>
    <name evidence="2" type="ORF">ROI90_03965</name>
</gene>
<name>A0ABU3TE44_9BACT</name>
<comment type="caution">
    <text evidence="2">The sequence shown here is derived from an EMBL/GenBank/DDBJ whole genome shotgun (WGS) entry which is preliminary data.</text>
</comment>
<protein>
    <recommendedName>
        <fullName evidence="4">T9SS type A sorting domain-containing protein</fullName>
    </recommendedName>
</protein>
<dbReference type="InterPro" id="IPR052918">
    <property type="entry name" value="Motility_Chemotaxis_Reg"/>
</dbReference>
<dbReference type="RefSeq" id="WP_315997032.1">
    <property type="nucleotide sequence ID" value="NZ_JAWDJT010000002.1"/>
</dbReference>
<keyword evidence="3" id="KW-1185">Reference proteome</keyword>
<evidence type="ECO:0000256" key="1">
    <source>
        <dbReference type="SAM" id="SignalP"/>
    </source>
</evidence>
<dbReference type="EMBL" id="JAWDJT010000002">
    <property type="protein sequence ID" value="MDU0369540.1"/>
    <property type="molecule type" value="Genomic_DNA"/>
</dbReference>
<proteinExistence type="predicted"/>
<sequence length="554" mass="57766">MKTIYLLLGLVLSSFLASAQVSWQSVTQLQSSSGEVSARSVATDGYGSVVTGSFTGTIRFGAFTLVSRGTSDLFVVRYDPSGRALWAVQFGQSPNNVPGYSQASASGNDIALDAAGNAYLVGSFTGSITYPGGALQSYASGFQAGLVVKLNGRGQVQWAQRFGIQQFGCYGYAIATDATGTSYITGQSDYGNIEFGNKVYGPNSRRVLYVAAYRTGGEVAWATVSGNFSSYGASGSDVALDGRGNCYVGGFFNNDMTLAGAALTTVGADSYLARFAAASGALQWLKQGGGTGSPAANNNVRIASLSTDRQGNVYVAGEFSGVTSLGGQPLLGNDAWQPDIFVARYASTGAVQWAKSTGTTAAEYSTQLTTNADGFSTLVGRRLNASFESKLLLHSFQPTGSLHYSDVIGTSGSCRSYGITQDANGLLYITGTLGGTATFGATTLQTGTRTDGFVARFNLRQPTISTNPTFEVFPNPARGRIIARLTWGEANMRLAGRATLTNALGRQVSTQAVPASPAAHAQAIFDCSSLPLGLYILQFTTSDGASYSQSVEVQ</sequence>
<dbReference type="PANTHER" id="PTHR35580">
    <property type="entry name" value="CELL SURFACE GLYCOPROTEIN (S-LAYER PROTEIN)-LIKE PROTEIN"/>
    <property type="match status" value="1"/>
</dbReference>